<dbReference type="OrthoDB" id="6860016at2"/>
<name>A0A1G7X0C3_9PSED</name>
<dbReference type="Pfam" id="PF05488">
    <property type="entry name" value="PAAR_motif"/>
    <property type="match status" value="1"/>
</dbReference>
<evidence type="ECO:0000313" key="1">
    <source>
        <dbReference type="EMBL" id="SDG77642.1"/>
    </source>
</evidence>
<keyword evidence="2" id="KW-1185">Reference proteome</keyword>
<dbReference type="CDD" id="cd14744">
    <property type="entry name" value="PAAR_CT_2"/>
    <property type="match status" value="1"/>
</dbReference>
<accession>A0A1G7X0C3</accession>
<evidence type="ECO:0000313" key="2">
    <source>
        <dbReference type="Proteomes" id="UP000182894"/>
    </source>
</evidence>
<dbReference type="AlphaFoldDB" id="A0A1G7X0C3"/>
<dbReference type="RefSeq" id="WP_074751650.1">
    <property type="nucleotide sequence ID" value="NZ_FNCO01000003.1"/>
</dbReference>
<protein>
    <submittedName>
        <fullName evidence="1">Zn-binding Pro-Ala-Ala-Arg (PAAR) domain-containing protein, incolved in TypeVI secretion</fullName>
    </submittedName>
</protein>
<dbReference type="Proteomes" id="UP000182894">
    <property type="component" value="Unassembled WGS sequence"/>
</dbReference>
<reference evidence="2" key="1">
    <citation type="submission" date="2016-10" db="EMBL/GenBank/DDBJ databases">
        <authorList>
            <person name="Varghese N."/>
            <person name="Submissions S."/>
        </authorList>
    </citation>
    <scope>NUCLEOTIDE SEQUENCE [LARGE SCALE GENOMIC DNA]</scope>
    <source>
        <strain evidence="2">ATCC 700689</strain>
    </source>
</reference>
<dbReference type="Gene3D" id="2.60.200.60">
    <property type="match status" value="1"/>
</dbReference>
<dbReference type="STRING" id="89065.SAMN05216605_103124"/>
<proteinExistence type="predicted"/>
<sequence length="126" mass="13697">MTRAIREGDATTTGGTVLKASGSLTWEDRRLARMGDPVWCPECEQVGFIAQGNPTFIDQLIAVATHTQTVKCGCAEGSNRLIASQDHLVADMDAAIAIPKDEAEQARKRAKRLTKSIQIEHPPRVV</sequence>
<dbReference type="EMBL" id="FNCO01000003">
    <property type="protein sequence ID" value="SDG77642.1"/>
    <property type="molecule type" value="Genomic_DNA"/>
</dbReference>
<dbReference type="InterPro" id="IPR008727">
    <property type="entry name" value="PAAR_motif"/>
</dbReference>
<organism evidence="1 2">
    <name type="scientific">Pseudomonas abietaniphila</name>
    <dbReference type="NCBI Taxonomy" id="89065"/>
    <lineage>
        <taxon>Bacteria</taxon>
        <taxon>Pseudomonadati</taxon>
        <taxon>Pseudomonadota</taxon>
        <taxon>Gammaproteobacteria</taxon>
        <taxon>Pseudomonadales</taxon>
        <taxon>Pseudomonadaceae</taxon>
        <taxon>Pseudomonas</taxon>
    </lineage>
</organism>
<gene>
    <name evidence="1" type="ORF">SAMN05216605_103124</name>
</gene>